<dbReference type="Pfam" id="PF00205">
    <property type="entry name" value="TPP_enzyme_M"/>
    <property type="match status" value="1"/>
</dbReference>
<dbReference type="Proteomes" id="UP000315516">
    <property type="component" value="Unassembled WGS sequence"/>
</dbReference>
<comment type="caution">
    <text evidence="2">The sequence shown here is derived from an EMBL/GenBank/DDBJ whole genome shotgun (WGS) entry which is preliminary data.</text>
</comment>
<dbReference type="GO" id="GO:0030976">
    <property type="term" value="F:thiamine pyrophosphate binding"/>
    <property type="evidence" value="ECO:0007669"/>
    <property type="project" value="InterPro"/>
</dbReference>
<dbReference type="InterPro" id="IPR029035">
    <property type="entry name" value="DHS-like_NAD/FAD-binding_dom"/>
</dbReference>
<dbReference type="EMBL" id="VJYJ02001850">
    <property type="protein sequence ID" value="MQS10695.1"/>
    <property type="molecule type" value="Genomic_DNA"/>
</dbReference>
<feature type="non-terminal residue" evidence="2">
    <location>
        <position position="1"/>
    </location>
</feature>
<proteinExistence type="predicted"/>
<organism evidence="2">
    <name type="scientific">Streptomyces alkaliphilus</name>
    <dbReference type="NCBI Taxonomy" id="1472722"/>
    <lineage>
        <taxon>Bacteria</taxon>
        <taxon>Bacillati</taxon>
        <taxon>Actinomycetota</taxon>
        <taxon>Actinomycetes</taxon>
        <taxon>Kitasatosporales</taxon>
        <taxon>Streptomycetaceae</taxon>
        <taxon>Streptomyces</taxon>
    </lineage>
</organism>
<sequence length="126" mass="12882">ASMPAQVRHLLDRAVRIAIGQRRVTALVLPNDLQEMPYTEPPRAHGTVHSGVGYSAPSVIPQAADLERAADILNSGRRVAMLVGAGALGASAEVAAVAETLGAGVAKALLGKAVLPDDLPYVTGAI</sequence>
<dbReference type="GO" id="GO:0000287">
    <property type="term" value="F:magnesium ion binding"/>
    <property type="evidence" value="ECO:0007669"/>
    <property type="project" value="InterPro"/>
</dbReference>
<dbReference type="AlphaFoldDB" id="A0A646IJZ7"/>
<dbReference type="SUPFAM" id="SSF52467">
    <property type="entry name" value="DHS-like NAD/FAD-binding domain"/>
    <property type="match status" value="1"/>
</dbReference>
<feature type="domain" description="Thiamine pyrophosphate enzyme central" evidence="1">
    <location>
        <begin position="66"/>
        <end position="125"/>
    </location>
</feature>
<dbReference type="PANTHER" id="PTHR42981:SF2">
    <property type="entry name" value="PYRUVATE DEHYDROGENASE [UBIQUINONE]"/>
    <property type="match status" value="1"/>
</dbReference>
<dbReference type="InterPro" id="IPR012000">
    <property type="entry name" value="Thiamin_PyroP_enz_cen_dom"/>
</dbReference>
<name>A0A646IJZ7_9ACTN</name>
<gene>
    <name evidence="2" type="ORF">FNX48_027095</name>
</gene>
<reference evidence="2" key="1">
    <citation type="submission" date="2019-10" db="EMBL/GenBank/DDBJ databases">
        <title>Streptomyces sp. nov., a novel actinobacterium isolated from alkaline environment.</title>
        <authorList>
            <person name="Golinska P."/>
        </authorList>
    </citation>
    <scope>NUCLEOTIDE SEQUENCE</scope>
    <source>
        <strain evidence="2">IF17</strain>
    </source>
</reference>
<evidence type="ECO:0000259" key="1">
    <source>
        <dbReference type="Pfam" id="PF00205"/>
    </source>
</evidence>
<dbReference type="PANTHER" id="PTHR42981">
    <property type="entry name" value="PYRUVATE DEHYDROGENASE [UBIQUINONE]"/>
    <property type="match status" value="1"/>
</dbReference>
<accession>A0A646IJZ7</accession>
<dbReference type="Gene3D" id="3.40.50.1220">
    <property type="entry name" value="TPP-binding domain"/>
    <property type="match status" value="1"/>
</dbReference>
<protein>
    <submittedName>
        <fullName evidence="2">Thiamine pyrophosphate-requiring protein</fullName>
    </submittedName>
</protein>
<dbReference type="InterPro" id="IPR047211">
    <property type="entry name" value="POXB-like"/>
</dbReference>
<evidence type="ECO:0000313" key="2">
    <source>
        <dbReference type="EMBL" id="MQS10695.1"/>
    </source>
</evidence>
<feature type="non-terminal residue" evidence="2">
    <location>
        <position position="126"/>
    </location>
</feature>